<dbReference type="Pfam" id="PF00215">
    <property type="entry name" value="OMPdecase"/>
    <property type="match status" value="1"/>
</dbReference>
<dbReference type="InterPro" id="IPR013785">
    <property type="entry name" value="Aldolase_TIM"/>
</dbReference>
<comment type="similarity">
    <text evidence="8 9">Belongs to the OMP decarboxylase family. Type 1 subfamily.</text>
</comment>
<evidence type="ECO:0000256" key="1">
    <source>
        <dbReference type="ARBA" id="ARBA00002356"/>
    </source>
</evidence>
<accession>A0A0R2BVE8</accession>
<comment type="function">
    <text evidence="1 9">Catalyzes the decarboxylation of orotidine 5'-monophosphate (OMP) to uridine 5'-monophosphate (UMP).</text>
</comment>
<name>A0A0R2BVE8_9LACO</name>
<evidence type="ECO:0000313" key="15">
    <source>
        <dbReference type="Proteomes" id="UP000051813"/>
    </source>
</evidence>
<evidence type="ECO:0000256" key="12">
    <source>
        <dbReference type="RuleBase" id="RU000512"/>
    </source>
</evidence>
<dbReference type="NCBIfam" id="NF001273">
    <property type="entry name" value="PRK00230.1"/>
    <property type="match status" value="1"/>
</dbReference>
<dbReference type="GO" id="GO:0006207">
    <property type="term" value="P:'de novo' pyrimidine nucleobase biosynthetic process"/>
    <property type="evidence" value="ECO:0007669"/>
    <property type="project" value="InterPro"/>
</dbReference>
<comment type="pathway">
    <text evidence="2 9 12">Pyrimidine metabolism; UMP biosynthesis via de novo pathway; UMP from orotate: step 2/2.</text>
</comment>
<evidence type="ECO:0000256" key="7">
    <source>
        <dbReference type="ARBA" id="ARBA00049157"/>
    </source>
</evidence>
<dbReference type="OrthoDB" id="9806203at2"/>
<dbReference type="InterPro" id="IPR018089">
    <property type="entry name" value="OMPdecase_AS"/>
</dbReference>
<dbReference type="UniPathway" id="UPA00070">
    <property type="reaction ID" value="UER00120"/>
</dbReference>
<dbReference type="STRING" id="1423738.FC84_GL000500"/>
<dbReference type="CDD" id="cd04725">
    <property type="entry name" value="OMP_decarboxylase_like"/>
    <property type="match status" value="1"/>
</dbReference>
<dbReference type="InterPro" id="IPR047596">
    <property type="entry name" value="OMPdecase_bac"/>
</dbReference>
<dbReference type="PROSITE" id="PS00156">
    <property type="entry name" value="OMPDECASE"/>
    <property type="match status" value="1"/>
</dbReference>
<dbReference type="Proteomes" id="UP000051813">
    <property type="component" value="Unassembled WGS sequence"/>
</dbReference>
<comment type="caution">
    <text evidence="14">The sequence shown here is derived from an EMBL/GenBank/DDBJ whole genome shotgun (WGS) entry which is preliminary data.</text>
</comment>
<dbReference type="EMBL" id="AYYK01000001">
    <property type="protein sequence ID" value="KRM79804.1"/>
    <property type="molecule type" value="Genomic_DNA"/>
</dbReference>
<dbReference type="SMART" id="SM00934">
    <property type="entry name" value="OMPdecase"/>
    <property type="match status" value="1"/>
</dbReference>
<dbReference type="FunFam" id="3.20.20.70:FF:000015">
    <property type="entry name" value="Orotidine 5'-phosphate decarboxylase"/>
    <property type="match status" value="1"/>
</dbReference>
<evidence type="ECO:0000256" key="4">
    <source>
        <dbReference type="ARBA" id="ARBA00022793"/>
    </source>
</evidence>
<feature type="binding site" evidence="9 11">
    <location>
        <position position="10"/>
    </location>
    <ligand>
        <name>substrate</name>
    </ligand>
</feature>
<dbReference type="PATRIC" id="fig|1423738.3.peg.510"/>
<dbReference type="InterPro" id="IPR001754">
    <property type="entry name" value="OMPdeCOase_dom"/>
</dbReference>
<evidence type="ECO:0000259" key="13">
    <source>
        <dbReference type="SMART" id="SM00934"/>
    </source>
</evidence>
<dbReference type="GO" id="GO:0005829">
    <property type="term" value="C:cytosol"/>
    <property type="evidence" value="ECO:0007669"/>
    <property type="project" value="TreeGrafter"/>
</dbReference>
<feature type="binding site" evidence="9">
    <location>
        <begin position="60"/>
        <end position="69"/>
    </location>
    <ligand>
        <name>substrate</name>
    </ligand>
</feature>
<dbReference type="GO" id="GO:0004590">
    <property type="term" value="F:orotidine-5'-phosphate decarboxylase activity"/>
    <property type="evidence" value="ECO:0007669"/>
    <property type="project" value="UniProtKB-UniRule"/>
</dbReference>
<evidence type="ECO:0000256" key="9">
    <source>
        <dbReference type="HAMAP-Rule" id="MF_01200"/>
    </source>
</evidence>
<dbReference type="InterPro" id="IPR014732">
    <property type="entry name" value="OMPdecase"/>
</dbReference>
<dbReference type="AlphaFoldDB" id="A0A0R2BVE8"/>
<evidence type="ECO:0000256" key="6">
    <source>
        <dbReference type="ARBA" id="ARBA00023239"/>
    </source>
</evidence>
<dbReference type="Gene3D" id="3.20.20.70">
    <property type="entry name" value="Aldolase class I"/>
    <property type="match status" value="1"/>
</dbReference>
<dbReference type="NCBIfam" id="TIGR01740">
    <property type="entry name" value="pyrF"/>
    <property type="match status" value="1"/>
</dbReference>
<reference evidence="14 15" key="1">
    <citation type="journal article" date="2015" name="Genome Announc.">
        <title>Expanding the biotechnology potential of lactobacilli through comparative genomics of 213 strains and associated genera.</title>
        <authorList>
            <person name="Sun Z."/>
            <person name="Harris H.M."/>
            <person name="McCann A."/>
            <person name="Guo C."/>
            <person name="Argimon S."/>
            <person name="Zhang W."/>
            <person name="Yang X."/>
            <person name="Jeffery I.B."/>
            <person name="Cooney J.C."/>
            <person name="Kagawa T.F."/>
            <person name="Liu W."/>
            <person name="Song Y."/>
            <person name="Salvetti E."/>
            <person name="Wrobel A."/>
            <person name="Rasinkangas P."/>
            <person name="Parkhill J."/>
            <person name="Rea M.C."/>
            <person name="O'Sullivan O."/>
            <person name="Ritari J."/>
            <person name="Douillard F.P."/>
            <person name="Paul Ross R."/>
            <person name="Yang R."/>
            <person name="Briner A.E."/>
            <person name="Felis G.E."/>
            <person name="de Vos W.M."/>
            <person name="Barrangou R."/>
            <person name="Klaenhammer T.R."/>
            <person name="Caufield P.W."/>
            <person name="Cui Y."/>
            <person name="Zhang H."/>
            <person name="O'Toole P.W."/>
        </authorList>
    </citation>
    <scope>NUCLEOTIDE SEQUENCE [LARGE SCALE GENOMIC DNA]</scope>
    <source>
        <strain evidence="14 15">DSM 20335</strain>
    </source>
</reference>
<feature type="active site" description="For OMPdecase activity" evidence="10">
    <location>
        <position position="60"/>
    </location>
</feature>
<feature type="binding site" evidence="9 11">
    <location>
        <position position="195"/>
    </location>
    <ligand>
        <name>substrate</name>
    </ligand>
</feature>
<feature type="binding site" evidence="9 11">
    <location>
        <position position="124"/>
    </location>
    <ligand>
        <name>substrate</name>
    </ligand>
</feature>
<keyword evidence="15" id="KW-1185">Reference proteome</keyword>
<evidence type="ECO:0000256" key="8">
    <source>
        <dbReference type="ARBA" id="ARBA00061012"/>
    </source>
</evidence>
<comment type="catalytic activity">
    <reaction evidence="7 9 12">
        <text>orotidine 5'-phosphate + H(+) = UMP + CO2</text>
        <dbReference type="Rhea" id="RHEA:11596"/>
        <dbReference type="ChEBI" id="CHEBI:15378"/>
        <dbReference type="ChEBI" id="CHEBI:16526"/>
        <dbReference type="ChEBI" id="CHEBI:57538"/>
        <dbReference type="ChEBI" id="CHEBI:57865"/>
        <dbReference type="EC" id="4.1.1.23"/>
    </reaction>
</comment>
<evidence type="ECO:0000256" key="11">
    <source>
        <dbReference type="PIRSR" id="PIRSR614732-2"/>
    </source>
</evidence>
<feature type="active site" description="Proton donor" evidence="9">
    <location>
        <position position="62"/>
    </location>
</feature>
<keyword evidence="5 9" id="KW-0665">Pyrimidine biosynthesis</keyword>
<feature type="binding site" evidence="9 11">
    <location>
        <position position="216"/>
    </location>
    <ligand>
        <name>substrate</name>
    </ligand>
</feature>
<dbReference type="GO" id="GO:0044205">
    <property type="term" value="P:'de novo' UMP biosynthetic process"/>
    <property type="evidence" value="ECO:0007669"/>
    <property type="project" value="UniProtKB-UniRule"/>
</dbReference>
<organism evidence="14 15">
    <name type="scientific">Lapidilactobacillus dextrinicus DSM 20335</name>
    <dbReference type="NCBI Taxonomy" id="1423738"/>
    <lineage>
        <taxon>Bacteria</taxon>
        <taxon>Bacillati</taxon>
        <taxon>Bacillota</taxon>
        <taxon>Bacilli</taxon>
        <taxon>Lactobacillales</taxon>
        <taxon>Lactobacillaceae</taxon>
        <taxon>Lapidilactobacillus</taxon>
    </lineage>
</organism>
<feature type="active site" description="For OMPdecase activity" evidence="10">
    <location>
        <position position="62"/>
    </location>
</feature>
<dbReference type="SUPFAM" id="SSF51366">
    <property type="entry name" value="Ribulose-phoshate binding barrel"/>
    <property type="match status" value="1"/>
</dbReference>
<keyword evidence="6 9" id="KW-0456">Lyase</keyword>
<dbReference type="RefSeq" id="WP_057753586.1">
    <property type="nucleotide sequence ID" value="NZ_AYYK01000001.1"/>
</dbReference>
<sequence>MVQPLIIALDFPKAEIALDFVKQFPTSEQLFVKVGMELYYQAGPTIIRELQALGCQIFLDLKLHDIPHTVEQAATVIGQLGVDLTTIHAAGGQKMMQAAVSGIATGAKKANVRQAKVLAITQLTSTSEQMLHQELNINTSLTDSVDHLAQLAAASHVDGVISSALEVPHIKAATSANFLCISPGIRLTSQSTDDQVRIVTPAGAHQLGSDGIVVGRPITQAPDPVASYQQIKALWEAK</sequence>
<proteinExistence type="inferred from homology"/>
<feature type="binding site" evidence="9 11">
    <location>
        <position position="186"/>
    </location>
    <ligand>
        <name>substrate</name>
    </ligand>
</feature>
<protein>
    <recommendedName>
        <fullName evidence="9">Orotidine 5'-phosphate decarboxylase</fullName>
        <ecNumber evidence="9">4.1.1.23</ecNumber>
    </recommendedName>
    <alternativeName>
        <fullName evidence="9">OMP decarboxylase</fullName>
        <shortName evidence="9">OMPDCase</shortName>
        <shortName evidence="9">OMPdecase</shortName>
    </alternativeName>
</protein>
<comment type="subunit">
    <text evidence="3 9">Homodimer.</text>
</comment>
<gene>
    <name evidence="9" type="primary">pyrF</name>
    <name evidence="14" type="ORF">FC84_GL000500</name>
</gene>
<feature type="binding site" evidence="9 11">
    <location>
        <position position="33"/>
    </location>
    <ligand>
        <name>substrate</name>
    </ligand>
</feature>
<dbReference type="HAMAP" id="MF_01200_B">
    <property type="entry name" value="OMPdecase_type1_B"/>
    <property type="match status" value="1"/>
</dbReference>
<feature type="domain" description="Orotidine 5'-phosphate decarboxylase" evidence="13">
    <location>
        <begin position="4"/>
        <end position="231"/>
    </location>
</feature>
<dbReference type="PANTHER" id="PTHR32119">
    <property type="entry name" value="OROTIDINE 5'-PHOSPHATE DECARBOXYLASE"/>
    <property type="match status" value="1"/>
</dbReference>
<evidence type="ECO:0000256" key="3">
    <source>
        <dbReference type="ARBA" id="ARBA00011738"/>
    </source>
</evidence>
<evidence type="ECO:0000313" key="14">
    <source>
        <dbReference type="EMBL" id="KRM79804.1"/>
    </source>
</evidence>
<feature type="binding site" evidence="9 11">
    <location>
        <position position="215"/>
    </location>
    <ligand>
        <name>substrate</name>
    </ligand>
</feature>
<evidence type="ECO:0000256" key="2">
    <source>
        <dbReference type="ARBA" id="ARBA00004861"/>
    </source>
</evidence>
<evidence type="ECO:0000256" key="10">
    <source>
        <dbReference type="PIRSR" id="PIRSR614732-1"/>
    </source>
</evidence>
<dbReference type="InterPro" id="IPR011060">
    <property type="entry name" value="RibuloseP-bd_barrel"/>
</dbReference>
<dbReference type="EC" id="4.1.1.23" evidence="9"/>
<feature type="active site" description="For OMPdecase activity" evidence="10">
    <location>
        <position position="65"/>
    </location>
</feature>
<dbReference type="PANTHER" id="PTHR32119:SF2">
    <property type="entry name" value="OROTIDINE 5'-PHOSPHATE DECARBOXYLASE"/>
    <property type="match status" value="1"/>
</dbReference>
<keyword evidence="4 9" id="KW-0210">Decarboxylase</keyword>
<evidence type="ECO:0000256" key="5">
    <source>
        <dbReference type="ARBA" id="ARBA00022975"/>
    </source>
</evidence>